<reference evidence="2" key="1">
    <citation type="submission" date="2021-01" db="EMBL/GenBank/DDBJ databases">
        <title>Genome public.</title>
        <authorList>
            <person name="Liu C."/>
            <person name="Sun Q."/>
        </authorList>
    </citation>
    <scope>NUCLEOTIDE SEQUENCE</scope>
    <source>
        <strain evidence="2">M6</strain>
    </source>
</reference>
<evidence type="ECO:0000313" key="2">
    <source>
        <dbReference type="EMBL" id="MBK6087158.1"/>
    </source>
</evidence>
<feature type="transmembrane region" description="Helical" evidence="1">
    <location>
        <begin position="102"/>
        <end position="126"/>
    </location>
</feature>
<feature type="transmembrane region" description="Helical" evidence="1">
    <location>
        <begin position="138"/>
        <end position="171"/>
    </location>
</feature>
<sequence>MVLNRIDHDKQPYSLYAFLWAFLLSAVLIVPVMIYDQGYFLYYGDFNVQQIPFYQLAHDSIQNGEMGWSHLTDLGANFIGSYSFYVLGSPFFWLTVLLPSAWVPYCIGPLLMLKLGFASLSAYIYIRRYVRHKKFAVIGGVLYAFSGFSVYNIFFFHFHEAIIIFPLLLAALDEFHATKRKGVVALAVCAAALVNYYFFFGQVVFVIIYYVVKLISKSYRFHFREFFALAFECVAGFAMSMILLLPSVAAITGNYRVAEFLYGWDAVVYPKGQRYVQILVSLFFPGDVPAKNNFTPSAGAKWSSVAAYIPMFSMTYVIAHLRLKKRGFFRRMIIILLIMAGIPILNSTFQFLNNNYYARWFYMLTLLMVLVTVQSLDNFNIYEFKRGFIPTAVITLVITALIGLMPDETDKPIKSFHIGIAESPKRFWVFVIAAICGLALTLLIAFCYQKKRKWFFRITVIALSLFVATYSTMYMWSARSYADRDDEFMINYALNGGKDITIDDVKEVRSDFYQTSDNMGMFWQIPNIQAFHSIVPGSLMNFYNNVGVQRDVGSRPSTDHYGLRGLLSVKYLFEEDDPDAAATAYSTHMPGYRYLRTENGFDAYENEHYVPMGFTYDRFITKEEYDDLSKDVRHLALLKAMVLTQDQMEKYADITGYTDGMYLNLNFSHDPNKSQDVHYPKYEGFKSITGDFVYDETSYFADTEQLREHSCTSFRYTKDGFEAQFDNQGMDNLLFFSIPYEEGWTAYVNGEKTEVEEVDAGLMAVRVPGRQTSEIKFVYHTPLLKEGCIISGAAVVALAIYLIIFKGFRAKRKFRRTYRIKQNTKKMRRML</sequence>
<keyword evidence="1" id="KW-0812">Transmembrane</keyword>
<dbReference type="AlphaFoldDB" id="A0A934WQ90"/>
<feature type="transmembrane region" description="Helical" evidence="1">
    <location>
        <begin position="789"/>
        <end position="808"/>
    </location>
</feature>
<keyword evidence="1" id="KW-0472">Membrane</keyword>
<dbReference type="PANTHER" id="PTHR38454">
    <property type="entry name" value="INTEGRAL MEMBRANE PROTEIN-RELATED"/>
    <property type="match status" value="1"/>
</dbReference>
<gene>
    <name evidence="2" type="ORF">JKK62_00545</name>
</gene>
<comment type="caution">
    <text evidence="2">The sequence shown here is derived from an EMBL/GenBank/DDBJ whole genome shotgun (WGS) entry which is preliminary data.</text>
</comment>
<feature type="transmembrane region" description="Helical" evidence="1">
    <location>
        <begin position="426"/>
        <end position="447"/>
    </location>
</feature>
<name>A0A934WQ90_9FIRM</name>
<feature type="transmembrane region" description="Helical" evidence="1">
    <location>
        <begin position="358"/>
        <end position="376"/>
    </location>
</feature>
<dbReference type="RefSeq" id="WP_186833614.1">
    <property type="nucleotide sequence ID" value="NZ_JAEQMG010000010.1"/>
</dbReference>
<accession>A0A934WQ90</accession>
<feature type="transmembrane region" description="Helical" evidence="1">
    <location>
        <begin position="223"/>
        <end position="245"/>
    </location>
</feature>
<feature type="transmembrane region" description="Helical" evidence="1">
    <location>
        <begin position="183"/>
        <end position="211"/>
    </location>
</feature>
<feature type="transmembrane region" description="Helical" evidence="1">
    <location>
        <begin position="454"/>
        <end position="476"/>
    </location>
</feature>
<dbReference type="Pfam" id="PF09586">
    <property type="entry name" value="YfhO"/>
    <property type="match status" value="2"/>
</dbReference>
<evidence type="ECO:0000256" key="1">
    <source>
        <dbReference type="SAM" id="Phobius"/>
    </source>
</evidence>
<dbReference type="EMBL" id="JAEQMG010000010">
    <property type="protein sequence ID" value="MBK6087158.1"/>
    <property type="molecule type" value="Genomic_DNA"/>
</dbReference>
<keyword evidence="3" id="KW-1185">Reference proteome</keyword>
<organism evidence="2 3">
    <name type="scientific">Ruminococcus difficilis</name>
    <dbReference type="NCBI Taxonomy" id="2763069"/>
    <lineage>
        <taxon>Bacteria</taxon>
        <taxon>Bacillati</taxon>
        <taxon>Bacillota</taxon>
        <taxon>Clostridia</taxon>
        <taxon>Eubacteriales</taxon>
        <taxon>Oscillospiraceae</taxon>
        <taxon>Ruminococcus</taxon>
    </lineage>
</organism>
<dbReference type="Proteomes" id="UP000633365">
    <property type="component" value="Unassembled WGS sequence"/>
</dbReference>
<feature type="transmembrane region" description="Helical" evidence="1">
    <location>
        <begin position="13"/>
        <end position="35"/>
    </location>
</feature>
<keyword evidence="1" id="KW-1133">Transmembrane helix</keyword>
<protein>
    <submittedName>
        <fullName evidence="2">YfhO family protein</fullName>
    </submittedName>
</protein>
<evidence type="ECO:0000313" key="3">
    <source>
        <dbReference type="Proteomes" id="UP000633365"/>
    </source>
</evidence>
<feature type="transmembrane region" description="Helical" evidence="1">
    <location>
        <begin position="333"/>
        <end position="352"/>
    </location>
</feature>
<feature type="transmembrane region" description="Helical" evidence="1">
    <location>
        <begin position="388"/>
        <end position="406"/>
    </location>
</feature>
<feature type="transmembrane region" description="Helical" evidence="1">
    <location>
        <begin position="302"/>
        <end position="321"/>
    </location>
</feature>
<dbReference type="InterPro" id="IPR018580">
    <property type="entry name" value="Uncharacterised_YfhO"/>
</dbReference>
<dbReference type="PANTHER" id="PTHR38454:SF1">
    <property type="entry name" value="INTEGRAL MEMBRANE PROTEIN"/>
    <property type="match status" value="1"/>
</dbReference>
<proteinExistence type="predicted"/>